<dbReference type="InterPro" id="IPR027417">
    <property type="entry name" value="P-loop_NTPase"/>
</dbReference>
<proteinExistence type="inferred from homology"/>
<feature type="domain" description="ABC transporter" evidence="5">
    <location>
        <begin position="2"/>
        <end position="227"/>
    </location>
</feature>
<evidence type="ECO:0000313" key="7">
    <source>
        <dbReference type="Proteomes" id="UP000662857"/>
    </source>
</evidence>
<evidence type="ECO:0000256" key="1">
    <source>
        <dbReference type="ARBA" id="ARBA00005417"/>
    </source>
</evidence>
<dbReference type="InterPro" id="IPR003439">
    <property type="entry name" value="ABC_transporter-like_ATP-bd"/>
</dbReference>
<dbReference type="RefSeq" id="WP_239674821.1">
    <property type="nucleotide sequence ID" value="NZ_CP070499.1"/>
</dbReference>
<dbReference type="PROSITE" id="PS00211">
    <property type="entry name" value="ABC_TRANSPORTER_1"/>
    <property type="match status" value="1"/>
</dbReference>
<evidence type="ECO:0000256" key="4">
    <source>
        <dbReference type="ARBA" id="ARBA00022840"/>
    </source>
</evidence>
<dbReference type="GO" id="GO:0016887">
    <property type="term" value="F:ATP hydrolysis activity"/>
    <property type="evidence" value="ECO:0007669"/>
    <property type="project" value="InterPro"/>
</dbReference>
<dbReference type="PANTHER" id="PTHR43335:SF4">
    <property type="entry name" value="ABC TRANSPORTER, ATP-BINDING PROTEIN"/>
    <property type="match status" value="1"/>
</dbReference>
<accession>A0A895YGG3</accession>
<dbReference type="KEGG" id="nhy:JQS43_13880"/>
<dbReference type="EMBL" id="CP070499">
    <property type="protein sequence ID" value="QSB12778.1"/>
    <property type="molecule type" value="Genomic_DNA"/>
</dbReference>
<keyword evidence="2" id="KW-0813">Transport</keyword>
<dbReference type="Proteomes" id="UP000662857">
    <property type="component" value="Chromosome"/>
</dbReference>
<evidence type="ECO:0000313" key="6">
    <source>
        <dbReference type="EMBL" id="QSB12778.1"/>
    </source>
</evidence>
<sequence>MIELRGLTKRYGPVAAVDDLTCTVAPGVVTGFLGPNGAGKTTTMRMVLGLDHPTAGDATVLGRRFAALPAPMRQVGALLDPRAVHPNRTARGHLRALAYSNGISRRRVDEVLGLVGLENVAGRRAGSFSLGMSQRLGIAAALLGEPAVLLFDEPVNGLDPEGIRWIRDLLRRLAASGRTVLVSSHLLSEMALTADQLIVVGRGRLIADTTTEDFLRRYGNPTVRVRLAEPAGSGFRRRLAQAAEQVVAEADDTWIVSGLDSAEVGAIAAADQVTLAELTPRYSSLEEVFMRLTSDSVEFRVDQPAGPAAVAAGEVTR</sequence>
<comment type="similarity">
    <text evidence="1">Belongs to the ABC transporter superfamily.</text>
</comment>
<protein>
    <submittedName>
        <fullName evidence="6">ABC transporter ATP-binding protein</fullName>
    </submittedName>
</protein>
<dbReference type="PROSITE" id="PS50893">
    <property type="entry name" value="ABC_TRANSPORTER_2"/>
    <property type="match status" value="1"/>
</dbReference>
<name>A0A895YGG3_9ACTN</name>
<keyword evidence="4 6" id="KW-0067">ATP-binding</keyword>
<dbReference type="PANTHER" id="PTHR43335">
    <property type="entry name" value="ABC TRANSPORTER, ATP-BINDING PROTEIN"/>
    <property type="match status" value="1"/>
</dbReference>
<dbReference type="SMART" id="SM00382">
    <property type="entry name" value="AAA"/>
    <property type="match status" value="1"/>
</dbReference>
<dbReference type="CDD" id="cd03268">
    <property type="entry name" value="ABC_BcrA_bacitracin_resist"/>
    <property type="match status" value="1"/>
</dbReference>
<dbReference type="InterPro" id="IPR017871">
    <property type="entry name" value="ABC_transporter-like_CS"/>
</dbReference>
<evidence type="ECO:0000256" key="2">
    <source>
        <dbReference type="ARBA" id="ARBA00022448"/>
    </source>
</evidence>
<evidence type="ECO:0000256" key="3">
    <source>
        <dbReference type="ARBA" id="ARBA00022741"/>
    </source>
</evidence>
<dbReference type="GO" id="GO:0005524">
    <property type="term" value="F:ATP binding"/>
    <property type="evidence" value="ECO:0007669"/>
    <property type="project" value="UniProtKB-KW"/>
</dbReference>
<reference evidence="6" key="1">
    <citation type="submission" date="2021-02" db="EMBL/GenBank/DDBJ databases">
        <title>Natrosporangium hydrolyticum gen. nov., sp. nov, a haloalkaliphilic actinobacterium from a soda solonchak soil.</title>
        <authorList>
            <person name="Sorokin D.Y."/>
            <person name="Khijniak T.V."/>
            <person name="Zakharycheva A.P."/>
            <person name="Boueva O.V."/>
            <person name="Ariskina E.V."/>
            <person name="Hahnke R.L."/>
            <person name="Bunk B."/>
            <person name="Sproer C."/>
            <person name="Schumann P."/>
            <person name="Evtushenko L.I."/>
            <person name="Kublanov I.V."/>
        </authorList>
    </citation>
    <scope>NUCLEOTIDE SEQUENCE</scope>
    <source>
        <strain evidence="6">DSM 106523</strain>
    </source>
</reference>
<dbReference type="Gene3D" id="3.40.50.300">
    <property type="entry name" value="P-loop containing nucleotide triphosphate hydrolases"/>
    <property type="match status" value="1"/>
</dbReference>
<keyword evidence="3" id="KW-0547">Nucleotide-binding</keyword>
<dbReference type="Pfam" id="PF00005">
    <property type="entry name" value="ABC_tran"/>
    <property type="match status" value="1"/>
</dbReference>
<dbReference type="AlphaFoldDB" id="A0A895YGG3"/>
<keyword evidence="7" id="KW-1185">Reference proteome</keyword>
<dbReference type="InterPro" id="IPR003593">
    <property type="entry name" value="AAA+_ATPase"/>
</dbReference>
<dbReference type="SUPFAM" id="SSF52540">
    <property type="entry name" value="P-loop containing nucleoside triphosphate hydrolases"/>
    <property type="match status" value="1"/>
</dbReference>
<gene>
    <name evidence="6" type="ORF">JQS43_13880</name>
</gene>
<evidence type="ECO:0000259" key="5">
    <source>
        <dbReference type="PROSITE" id="PS50893"/>
    </source>
</evidence>
<organism evidence="6 7">
    <name type="scientific">Natronosporangium hydrolyticum</name>
    <dbReference type="NCBI Taxonomy" id="2811111"/>
    <lineage>
        <taxon>Bacteria</taxon>
        <taxon>Bacillati</taxon>
        <taxon>Actinomycetota</taxon>
        <taxon>Actinomycetes</taxon>
        <taxon>Micromonosporales</taxon>
        <taxon>Micromonosporaceae</taxon>
        <taxon>Natronosporangium</taxon>
    </lineage>
</organism>